<feature type="compositionally biased region" description="Basic and acidic residues" evidence="1">
    <location>
        <begin position="9"/>
        <end position="19"/>
    </location>
</feature>
<keyword evidence="3" id="KW-1185">Reference proteome</keyword>
<dbReference type="Proteomes" id="UP000299102">
    <property type="component" value="Unassembled WGS sequence"/>
</dbReference>
<reference evidence="2 3" key="1">
    <citation type="journal article" date="2019" name="Commun. Biol.">
        <title>The bagworm genome reveals a unique fibroin gene that provides high tensile strength.</title>
        <authorList>
            <person name="Kono N."/>
            <person name="Nakamura H."/>
            <person name="Ohtoshi R."/>
            <person name="Tomita M."/>
            <person name="Numata K."/>
            <person name="Arakawa K."/>
        </authorList>
    </citation>
    <scope>NUCLEOTIDE SEQUENCE [LARGE SCALE GENOMIC DNA]</scope>
</reference>
<evidence type="ECO:0000256" key="1">
    <source>
        <dbReference type="SAM" id="MobiDB-lite"/>
    </source>
</evidence>
<accession>A0A4C1YEL0</accession>
<organism evidence="2 3">
    <name type="scientific">Eumeta variegata</name>
    <name type="common">Bagworm moth</name>
    <name type="synonym">Eumeta japonica</name>
    <dbReference type="NCBI Taxonomy" id="151549"/>
    <lineage>
        <taxon>Eukaryota</taxon>
        <taxon>Metazoa</taxon>
        <taxon>Ecdysozoa</taxon>
        <taxon>Arthropoda</taxon>
        <taxon>Hexapoda</taxon>
        <taxon>Insecta</taxon>
        <taxon>Pterygota</taxon>
        <taxon>Neoptera</taxon>
        <taxon>Endopterygota</taxon>
        <taxon>Lepidoptera</taxon>
        <taxon>Glossata</taxon>
        <taxon>Ditrysia</taxon>
        <taxon>Tineoidea</taxon>
        <taxon>Psychidae</taxon>
        <taxon>Oiketicinae</taxon>
        <taxon>Eumeta</taxon>
    </lineage>
</organism>
<protein>
    <submittedName>
        <fullName evidence="2">Uncharacterized protein</fullName>
    </submittedName>
</protein>
<dbReference type="AlphaFoldDB" id="A0A4C1YEL0"/>
<sequence length="81" mass="9130">MGKVALRPASDRDRHREVETGPGPTAFENCVDIKVERIRSKIERTEPGAKASPYDIDNDEDVLAFTRAFTQSQTFVVMYAK</sequence>
<feature type="region of interest" description="Disordered" evidence="1">
    <location>
        <begin position="1"/>
        <end position="25"/>
    </location>
</feature>
<gene>
    <name evidence="2" type="ORF">EVAR_63458_1</name>
</gene>
<name>A0A4C1YEL0_EUMVA</name>
<dbReference type="EMBL" id="BGZK01001160">
    <property type="protein sequence ID" value="GBP72897.1"/>
    <property type="molecule type" value="Genomic_DNA"/>
</dbReference>
<evidence type="ECO:0000313" key="3">
    <source>
        <dbReference type="Proteomes" id="UP000299102"/>
    </source>
</evidence>
<comment type="caution">
    <text evidence="2">The sequence shown here is derived from an EMBL/GenBank/DDBJ whole genome shotgun (WGS) entry which is preliminary data.</text>
</comment>
<proteinExistence type="predicted"/>
<evidence type="ECO:0000313" key="2">
    <source>
        <dbReference type="EMBL" id="GBP72897.1"/>
    </source>
</evidence>